<dbReference type="InterPro" id="IPR015943">
    <property type="entry name" value="WD40/YVTN_repeat-like_dom_sf"/>
</dbReference>
<evidence type="ECO:0000256" key="13">
    <source>
        <dbReference type="SAM" id="SignalP"/>
    </source>
</evidence>
<comment type="caution">
    <text evidence="17">The sequence shown here is derived from an EMBL/GenBank/DDBJ whole genome shotgun (WGS) entry which is preliminary data.</text>
</comment>
<dbReference type="InterPro" id="IPR003594">
    <property type="entry name" value="HATPase_dom"/>
</dbReference>
<dbReference type="CDD" id="cd00075">
    <property type="entry name" value="HATPase"/>
    <property type="match status" value="1"/>
</dbReference>
<keyword evidence="4" id="KW-0808">Transferase</keyword>
<dbReference type="CDD" id="cd00082">
    <property type="entry name" value="HisKA"/>
    <property type="match status" value="1"/>
</dbReference>
<evidence type="ECO:0000256" key="4">
    <source>
        <dbReference type="ARBA" id="ARBA00022679"/>
    </source>
</evidence>
<accession>A0A412YDK3</accession>
<dbReference type="GO" id="GO:0043565">
    <property type="term" value="F:sequence-specific DNA binding"/>
    <property type="evidence" value="ECO:0007669"/>
    <property type="project" value="InterPro"/>
</dbReference>
<keyword evidence="6 17" id="KW-0418">Kinase</keyword>
<evidence type="ECO:0000256" key="5">
    <source>
        <dbReference type="ARBA" id="ARBA00022741"/>
    </source>
</evidence>
<dbReference type="InterPro" id="IPR009057">
    <property type="entry name" value="Homeodomain-like_sf"/>
</dbReference>
<dbReference type="Pfam" id="PF07495">
    <property type="entry name" value="Y_Y_Y"/>
    <property type="match status" value="1"/>
</dbReference>
<dbReference type="FunFam" id="2.60.40.10:FF:000791">
    <property type="entry name" value="Two-component system sensor histidine kinase/response regulator"/>
    <property type="match status" value="1"/>
</dbReference>
<dbReference type="InterPro" id="IPR004358">
    <property type="entry name" value="Sig_transdc_His_kin-like_C"/>
</dbReference>
<dbReference type="InterPro" id="IPR005467">
    <property type="entry name" value="His_kinase_dom"/>
</dbReference>
<dbReference type="PANTHER" id="PTHR43547">
    <property type="entry name" value="TWO-COMPONENT HISTIDINE KINASE"/>
    <property type="match status" value="1"/>
</dbReference>
<dbReference type="GO" id="GO:0000155">
    <property type="term" value="F:phosphorelay sensor kinase activity"/>
    <property type="evidence" value="ECO:0007669"/>
    <property type="project" value="InterPro"/>
</dbReference>
<evidence type="ECO:0000256" key="8">
    <source>
        <dbReference type="ARBA" id="ARBA00023012"/>
    </source>
</evidence>
<feature type="domain" description="Histidine kinase" evidence="15">
    <location>
        <begin position="827"/>
        <end position="1039"/>
    </location>
</feature>
<dbReference type="GO" id="GO:0005524">
    <property type="term" value="F:ATP binding"/>
    <property type="evidence" value="ECO:0007669"/>
    <property type="project" value="UniProtKB-KW"/>
</dbReference>
<dbReference type="InterPro" id="IPR003661">
    <property type="entry name" value="HisK_dim/P_dom"/>
</dbReference>
<evidence type="ECO:0000259" key="16">
    <source>
        <dbReference type="PROSITE" id="PS50110"/>
    </source>
</evidence>
<feature type="modified residue" description="4-aspartylphosphate" evidence="11">
    <location>
        <position position="1135"/>
    </location>
</feature>
<dbReference type="EC" id="2.7.13.3" evidence="2"/>
<dbReference type="GO" id="GO:0003700">
    <property type="term" value="F:DNA-binding transcription factor activity"/>
    <property type="evidence" value="ECO:0007669"/>
    <property type="project" value="InterPro"/>
</dbReference>
<keyword evidence="12" id="KW-1133">Transmembrane helix</keyword>
<dbReference type="PROSITE" id="PS50110">
    <property type="entry name" value="RESPONSE_REGULATORY"/>
    <property type="match status" value="1"/>
</dbReference>
<dbReference type="InterPro" id="IPR018060">
    <property type="entry name" value="HTH_AraC"/>
</dbReference>
<evidence type="ECO:0000256" key="1">
    <source>
        <dbReference type="ARBA" id="ARBA00000085"/>
    </source>
</evidence>
<feature type="signal peptide" evidence="13">
    <location>
        <begin position="1"/>
        <end position="19"/>
    </location>
</feature>
<name>A0A412YDK3_9BACE</name>
<keyword evidence="12" id="KW-0812">Transmembrane</keyword>
<evidence type="ECO:0000256" key="10">
    <source>
        <dbReference type="ARBA" id="ARBA00023163"/>
    </source>
</evidence>
<evidence type="ECO:0000256" key="6">
    <source>
        <dbReference type="ARBA" id="ARBA00022777"/>
    </source>
</evidence>
<dbReference type="PANTHER" id="PTHR43547:SF2">
    <property type="entry name" value="HYBRID SIGNAL TRANSDUCTION HISTIDINE KINASE C"/>
    <property type="match status" value="1"/>
</dbReference>
<keyword evidence="13" id="KW-0732">Signal</keyword>
<organism evidence="17 18">
    <name type="scientific">Bacteroides intestinalis</name>
    <dbReference type="NCBI Taxonomy" id="329854"/>
    <lineage>
        <taxon>Bacteria</taxon>
        <taxon>Pseudomonadati</taxon>
        <taxon>Bacteroidota</taxon>
        <taxon>Bacteroidia</taxon>
        <taxon>Bacteroidales</taxon>
        <taxon>Bacteroidaceae</taxon>
        <taxon>Bacteroides</taxon>
    </lineage>
</organism>
<evidence type="ECO:0000256" key="7">
    <source>
        <dbReference type="ARBA" id="ARBA00022840"/>
    </source>
</evidence>
<evidence type="ECO:0000313" key="17">
    <source>
        <dbReference type="EMBL" id="RGV55416.1"/>
    </source>
</evidence>
<evidence type="ECO:0000313" key="18">
    <source>
        <dbReference type="Proteomes" id="UP000283850"/>
    </source>
</evidence>
<dbReference type="Pfam" id="PF12833">
    <property type="entry name" value="HTH_18"/>
    <property type="match status" value="1"/>
</dbReference>
<dbReference type="SUPFAM" id="SSF52172">
    <property type="entry name" value="CheY-like"/>
    <property type="match status" value="1"/>
</dbReference>
<dbReference type="Gene3D" id="2.60.40.10">
    <property type="entry name" value="Immunoglobulins"/>
    <property type="match status" value="1"/>
</dbReference>
<dbReference type="Pfam" id="PF00072">
    <property type="entry name" value="Response_reg"/>
    <property type="match status" value="1"/>
</dbReference>
<gene>
    <name evidence="17" type="ORF">DWW10_07695</name>
</gene>
<keyword evidence="8" id="KW-0902">Two-component regulatory system</keyword>
<dbReference type="Pfam" id="PF02518">
    <property type="entry name" value="HATPase_c"/>
    <property type="match status" value="1"/>
</dbReference>
<comment type="catalytic activity">
    <reaction evidence="1">
        <text>ATP + protein L-histidine = ADP + protein N-phospho-L-histidine.</text>
        <dbReference type="EC" id="2.7.13.3"/>
    </reaction>
</comment>
<evidence type="ECO:0000259" key="14">
    <source>
        <dbReference type="PROSITE" id="PS01124"/>
    </source>
</evidence>
<dbReference type="SMART" id="SM00388">
    <property type="entry name" value="HisKA"/>
    <property type="match status" value="1"/>
</dbReference>
<feature type="domain" description="HTH araC/xylS-type" evidence="14">
    <location>
        <begin position="1234"/>
        <end position="1332"/>
    </location>
</feature>
<keyword evidence="9" id="KW-0805">Transcription regulation</keyword>
<protein>
    <recommendedName>
        <fullName evidence="2">histidine kinase</fullName>
        <ecNumber evidence="2">2.7.13.3</ecNumber>
    </recommendedName>
</protein>
<dbReference type="Gene3D" id="3.40.50.2300">
    <property type="match status" value="1"/>
</dbReference>
<dbReference type="InterPro" id="IPR001789">
    <property type="entry name" value="Sig_transdc_resp-reg_receiver"/>
</dbReference>
<dbReference type="SMART" id="SM00448">
    <property type="entry name" value="REC"/>
    <property type="match status" value="1"/>
</dbReference>
<keyword evidence="12" id="KW-0472">Membrane</keyword>
<evidence type="ECO:0000256" key="3">
    <source>
        <dbReference type="ARBA" id="ARBA00022553"/>
    </source>
</evidence>
<sequence length="1340" mass="154505">MTRLCVYLIFFFSAFPIYAQFSNTINFVHIGLEQGLSQSTILDIVQDDRGNMWFATYDGLNKYDGYTFTVYQHNENYTASISGDIIRTLKIDSQKRLWAGTEEGLSLYASGRDHFVNFYPIKDEHIPIIDIEDINSEELLICTEKGIFLFNTESHTFSVDKLPTSLVSLSATCLKREGDNVYIGTPRQGVFIYSISGNTLKSVPIPQLRGTEILAILQQSSTRLWVATEGKGLFRINPQTLATNIYRKRGEHQLSSDYVRVLATDQQNQLWVGTFTALNIYNEEKDTFTTYDRDLQKQTSLSQTSVRSIFMDSQGGMWVGTYFGGLNYYHPLKSCFQNIRYMSERNSLNDNVITCIIEDKQKGLWIGTNGGGVNHYNKETNTFTHYTQKEGLGSNDIKTIYIDETKNLVYIGTHAGGISILHRHSKRIETYNSNIKHAYSIVPANNGDLWISTLDSIVRFNPHKKTFITYATDQDKKAIKTNHITTIFRDSEQRLWLCGEKGISTYIEIGDELKSILLLPEGSSINHNFINSIYESHNGLFWISTRSGLYRYDINKKEFKQYTTANGLPNNIVHGVLEDSYGELWISTNKGLSRFQPQTEKIRNYTDNDGLQSNQFTNNSFCHTENGEMYFGGINGITTFHPDQLMDNPYTPPVVIKRLRLFNKTVLPGDDSGILQKNINITESITLTAAQSVFSLEFVVSNYISGNHNTFAYKLDGYDKEWYYSDILRTASYSNLPHGTYRFLVKASNNNGKWNEKPTELEIIILPVWYKTWWAILLFGFVLIMIFTFIFRYFWMRKNMKMQLQMERMDKEKQKEVNEMKLRFFINISHELRTPLTLILAPLQEIMDKVSDRWIHKQLEHIQRNTNRLLHLVNQLMDYRRAELGVFNLKVKYNIIHQTIEESFLFYKKMAQYKKIDYNFYSEVEGQNILCDPSYLELITNNLLSNAFKYTGEGKSIIITLKEENDMLLLQVKDTGSGIPNDKQGRIFERFYQVDNEHLGSGIGLSLVQRLVDLHHGRIELESQEGVGSVFSVFLPTDESVYKPEEKATKQETEVHTTNNQDMYITDTGDIQEKEDITETNKNNKESILIVEDNIDILQYLSDELGKNYQILKAQNGEEAIAIIKEQEVDLVLTDIMMPVMDGIQLCKLIKQNLRTCHILVIILSAKTDFKEQLEGLQVGADDYIPKPFSLVMITTKIKNLFRTRHRAIEYYSKSLEIEPEKIALNPLDEDLLKKAVEVMEKHMDDAEFTTDEFAREMCMSRSNLHLKMKALTGESTNEFIRKMRFNYACKLLKEGKYTVSEISSMVGYVPSYFATSFKKYFGCLPSEYGKNGKSNHSQT</sequence>
<evidence type="ECO:0000259" key="15">
    <source>
        <dbReference type="PROSITE" id="PS50109"/>
    </source>
</evidence>
<dbReference type="SMART" id="SM00342">
    <property type="entry name" value="HTH_ARAC"/>
    <property type="match status" value="1"/>
</dbReference>
<proteinExistence type="predicted"/>
<dbReference type="SUPFAM" id="SSF63829">
    <property type="entry name" value="Calcium-dependent phosphotriesterase"/>
    <property type="match status" value="3"/>
</dbReference>
<dbReference type="Gene3D" id="3.30.565.10">
    <property type="entry name" value="Histidine kinase-like ATPase, C-terminal domain"/>
    <property type="match status" value="1"/>
</dbReference>
<dbReference type="InterPro" id="IPR011006">
    <property type="entry name" value="CheY-like_superfamily"/>
</dbReference>
<dbReference type="SUPFAM" id="SSF55874">
    <property type="entry name" value="ATPase domain of HSP90 chaperone/DNA topoisomerase II/histidine kinase"/>
    <property type="match status" value="1"/>
</dbReference>
<keyword evidence="3 11" id="KW-0597">Phosphoprotein</keyword>
<dbReference type="InterPro" id="IPR036097">
    <property type="entry name" value="HisK_dim/P_sf"/>
</dbReference>
<feature type="chain" id="PRO_5019331472" description="histidine kinase" evidence="13">
    <location>
        <begin position="20"/>
        <end position="1340"/>
    </location>
</feature>
<evidence type="ECO:0000256" key="9">
    <source>
        <dbReference type="ARBA" id="ARBA00023015"/>
    </source>
</evidence>
<dbReference type="InterPro" id="IPR011123">
    <property type="entry name" value="Y_Y_Y"/>
</dbReference>
<keyword evidence="7" id="KW-0067">ATP-binding</keyword>
<keyword evidence="10" id="KW-0804">Transcription</keyword>
<dbReference type="PROSITE" id="PS50109">
    <property type="entry name" value="HIS_KIN"/>
    <property type="match status" value="1"/>
</dbReference>
<dbReference type="InterPro" id="IPR013783">
    <property type="entry name" value="Ig-like_fold"/>
</dbReference>
<dbReference type="Pfam" id="PF00512">
    <property type="entry name" value="HisKA"/>
    <property type="match status" value="1"/>
</dbReference>
<dbReference type="RefSeq" id="WP_118421238.1">
    <property type="nucleotide sequence ID" value="NZ_QRZF01000004.1"/>
</dbReference>
<evidence type="ECO:0000256" key="2">
    <source>
        <dbReference type="ARBA" id="ARBA00012438"/>
    </source>
</evidence>
<dbReference type="InterPro" id="IPR011110">
    <property type="entry name" value="Reg_prop"/>
</dbReference>
<dbReference type="Gene3D" id="1.10.287.130">
    <property type="match status" value="1"/>
</dbReference>
<dbReference type="PRINTS" id="PR00344">
    <property type="entry name" value="BCTRLSENSOR"/>
</dbReference>
<dbReference type="Pfam" id="PF07494">
    <property type="entry name" value="Reg_prop"/>
    <property type="match status" value="4"/>
</dbReference>
<dbReference type="SUPFAM" id="SSF46689">
    <property type="entry name" value="Homeodomain-like"/>
    <property type="match status" value="1"/>
</dbReference>
<dbReference type="EMBL" id="QRZF01000004">
    <property type="protein sequence ID" value="RGV55416.1"/>
    <property type="molecule type" value="Genomic_DNA"/>
</dbReference>
<dbReference type="SUPFAM" id="SSF47384">
    <property type="entry name" value="Homodimeric domain of signal transducing histidine kinase"/>
    <property type="match status" value="1"/>
</dbReference>
<evidence type="ECO:0000256" key="11">
    <source>
        <dbReference type="PROSITE-ProRule" id="PRU00169"/>
    </source>
</evidence>
<dbReference type="CDD" id="cd17574">
    <property type="entry name" value="REC_OmpR"/>
    <property type="match status" value="1"/>
</dbReference>
<feature type="transmembrane region" description="Helical" evidence="12">
    <location>
        <begin position="773"/>
        <end position="795"/>
    </location>
</feature>
<dbReference type="Proteomes" id="UP000283850">
    <property type="component" value="Unassembled WGS sequence"/>
</dbReference>
<dbReference type="FunFam" id="1.10.287.130:FF:000034">
    <property type="entry name" value="Two-component system sensor histidine kinase/response regulator"/>
    <property type="match status" value="1"/>
</dbReference>
<feature type="domain" description="Response regulatory" evidence="16">
    <location>
        <begin position="1087"/>
        <end position="1202"/>
    </location>
</feature>
<dbReference type="FunFam" id="3.30.565.10:FF:000037">
    <property type="entry name" value="Hybrid sensor histidine kinase/response regulator"/>
    <property type="match status" value="1"/>
</dbReference>
<reference evidence="17 18" key="1">
    <citation type="submission" date="2018-08" db="EMBL/GenBank/DDBJ databases">
        <title>A genome reference for cultivated species of the human gut microbiota.</title>
        <authorList>
            <person name="Zou Y."/>
            <person name="Xue W."/>
            <person name="Luo G."/>
        </authorList>
    </citation>
    <scope>NUCLEOTIDE SEQUENCE [LARGE SCALE GENOMIC DNA]</scope>
    <source>
        <strain evidence="17 18">AF14-32</strain>
    </source>
</reference>
<dbReference type="PROSITE" id="PS01124">
    <property type="entry name" value="HTH_ARAC_FAMILY_2"/>
    <property type="match status" value="1"/>
</dbReference>
<dbReference type="SMART" id="SM00387">
    <property type="entry name" value="HATPase_c"/>
    <property type="match status" value="1"/>
</dbReference>
<dbReference type="Gene3D" id="1.10.10.60">
    <property type="entry name" value="Homeodomain-like"/>
    <property type="match status" value="1"/>
</dbReference>
<evidence type="ECO:0000256" key="12">
    <source>
        <dbReference type="SAM" id="Phobius"/>
    </source>
</evidence>
<dbReference type="Gene3D" id="2.130.10.10">
    <property type="entry name" value="YVTN repeat-like/Quinoprotein amine dehydrogenase"/>
    <property type="match status" value="2"/>
</dbReference>
<keyword evidence="5" id="KW-0547">Nucleotide-binding</keyword>
<dbReference type="InterPro" id="IPR036890">
    <property type="entry name" value="HATPase_C_sf"/>
</dbReference>